<evidence type="ECO:0000313" key="3">
    <source>
        <dbReference type="Proteomes" id="UP000007590"/>
    </source>
</evidence>
<evidence type="ECO:0000256" key="1">
    <source>
        <dbReference type="SAM" id="SignalP"/>
    </source>
</evidence>
<dbReference type="HOGENOM" id="CLU_105320_4_2_10"/>
<proteinExistence type="predicted"/>
<feature type="chain" id="PRO_5003613793" description="Gas vesicle protein" evidence="1">
    <location>
        <begin position="22"/>
        <end position="75"/>
    </location>
</feature>
<dbReference type="STRING" id="929556.Solca_1675"/>
<organism evidence="2 3">
    <name type="scientific">Solitalea canadensis (strain ATCC 29591 / DSM 3403 / JCM 21819 / LMG 8368 / NBRC 15130 / NCIMB 12057 / USAM 9D)</name>
    <name type="common">Flexibacter canadensis</name>
    <dbReference type="NCBI Taxonomy" id="929556"/>
    <lineage>
        <taxon>Bacteria</taxon>
        <taxon>Pseudomonadati</taxon>
        <taxon>Bacteroidota</taxon>
        <taxon>Sphingobacteriia</taxon>
        <taxon>Sphingobacteriales</taxon>
        <taxon>Sphingobacteriaceae</taxon>
        <taxon>Solitalea</taxon>
    </lineage>
</organism>
<reference evidence="2" key="1">
    <citation type="submission" date="2012-02" db="EMBL/GenBank/DDBJ databases">
        <title>The complete genome of Solitalea canadensis DSM 3403.</title>
        <authorList>
            <consortium name="US DOE Joint Genome Institute (JGI-PGF)"/>
            <person name="Lucas S."/>
            <person name="Copeland A."/>
            <person name="Lapidus A."/>
            <person name="Glavina del Rio T."/>
            <person name="Dalin E."/>
            <person name="Tice H."/>
            <person name="Bruce D."/>
            <person name="Goodwin L."/>
            <person name="Pitluck S."/>
            <person name="Peters L."/>
            <person name="Ovchinnikova G."/>
            <person name="Lu M."/>
            <person name="Kyrpides N."/>
            <person name="Mavromatis K."/>
            <person name="Ivanova N."/>
            <person name="Brettin T."/>
            <person name="Detter J.C."/>
            <person name="Han C."/>
            <person name="Larimer F."/>
            <person name="Land M."/>
            <person name="Hauser L."/>
            <person name="Markowitz V."/>
            <person name="Cheng J.-F."/>
            <person name="Hugenholtz P."/>
            <person name="Woyke T."/>
            <person name="Wu D."/>
            <person name="Spring S."/>
            <person name="Schroeder M."/>
            <person name="Kopitz M."/>
            <person name="Brambilla E."/>
            <person name="Klenk H.-P."/>
            <person name="Eisen J.A."/>
        </authorList>
    </citation>
    <scope>NUCLEOTIDE SEQUENCE</scope>
    <source>
        <strain evidence="2">DSM 3403</strain>
    </source>
</reference>
<feature type="signal peptide" evidence="1">
    <location>
        <begin position="1"/>
        <end position="21"/>
    </location>
</feature>
<evidence type="ECO:0000313" key="2">
    <source>
        <dbReference type="EMBL" id="AFD06741.1"/>
    </source>
</evidence>
<dbReference type="KEGG" id="scn:Solca_1675"/>
<protein>
    <recommendedName>
        <fullName evidence="4">Gas vesicle protein</fullName>
    </recommendedName>
</protein>
<keyword evidence="1" id="KW-0732">Signal</keyword>
<dbReference type="RefSeq" id="WP_014679968.1">
    <property type="nucleotide sequence ID" value="NC_017770.1"/>
</dbReference>
<sequence length="75" mass="8063">MDNFKTVAAFFAGLAVGAAIGAFTAPEKGSELRKRMTERLKKTGNDLVNNVKGGFDDITSTITSKMKDVSDETTF</sequence>
<dbReference type="eggNOG" id="COG4980">
    <property type="taxonomic scope" value="Bacteria"/>
</dbReference>
<dbReference type="Pfam" id="PF12732">
    <property type="entry name" value="YtxH"/>
    <property type="match status" value="1"/>
</dbReference>
<name>H8KQK3_SOLCM</name>
<evidence type="ECO:0008006" key="4">
    <source>
        <dbReference type="Google" id="ProtNLM"/>
    </source>
</evidence>
<accession>H8KQK3</accession>
<dbReference type="InterPro" id="IPR024623">
    <property type="entry name" value="YtxH"/>
</dbReference>
<gene>
    <name evidence="2" type="ordered locus">Solca_1675</name>
</gene>
<keyword evidence="3" id="KW-1185">Reference proteome</keyword>
<dbReference type="EMBL" id="CP003349">
    <property type="protein sequence ID" value="AFD06741.1"/>
    <property type="molecule type" value="Genomic_DNA"/>
</dbReference>
<dbReference type="AlphaFoldDB" id="H8KQK3"/>
<dbReference type="OrthoDB" id="676025at2"/>
<dbReference type="Proteomes" id="UP000007590">
    <property type="component" value="Chromosome"/>
</dbReference>